<name>A0A6J4V8X6_9BACT</name>
<evidence type="ECO:0000256" key="1">
    <source>
        <dbReference type="SAM" id="MobiDB-lite"/>
    </source>
</evidence>
<protein>
    <submittedName>
        <fullName evidence="2">Uncharacterized protein</fullName>
    </submittedName>
</protein>
<organism evidence="2">
    <name type="scientific">uncultured Thermomicrobiales bacterium</name>
    <dbReference type="NCBI Taxonomy" id="1645740"/>
    <lineage>
        <taxon>Bacteria</taxon>
        <taxon>Pseudomonadati</taxon>
        <taxon>Thermomicrobiota</taxon>
        <taxon>Thermomicrobia</taxon>
        <taxon>Thermomicrobiales</taxon>
        <taxon>environmental samples</taxon>
    </lineage>
</organism>
<feature type="region of interest" description="Disordered" evidence="1">
    <location>
        <begin position="1"/>
        <end position="36"/>
    </location>
</feature>
<reference evidence="2" key="1">
    <citation type="submission" date="2020-02" db="EMBL/GenBank/DDBJ databases">
        <authorList>
            <person name="Meier V. D."/>
        </authorList>
    </citation>
    <scope>NUCLEOTIDE SEQUENCE</scope>
    <source>
        <strain evidence="2">AVDCRST_MAG18</strain>
    </source>
</reference>
<gene>
    <name evidence="2" type="ORF">AVDCRST_MAG18-1916</name>
</gene>
<dbReference type="AlphaFoldDB" id="A0A6J4V8X6"/>
<accession>A0A6J4V8X6</accession>
<dbReference type="EMBL" id="CADCWN010000149">
    <property type="protein sequence ID" value="CAA9570379.1"/>
    <property type="molecule type" value="Genomic_DNA"/>
</dbReference>
<proteinExistence type="predicted"/>
<evidence type="ECO:0000313" key="2">
    <source>
        <dbReference type="EMBL" id="CAA9570379.1"/>
    </source>
</evidence>
<feature type="non-terminal residue" evidence="2">
    <location>
        <position position="1"/>
    </location>
</feature>
<sequence length="160" mass="18038">GCSDDRSRQAHGATLTRLCGGGGRGPNCSPTTQQDPLPRVRLLLPLSICHPRRGLRDRLPRHPEDDRAAVWTIKGDTGPLDWHRRSVAAGGRAGRRRPGRESLRHLHRLLLLVREGLRRPRLDLLGTRRRASDRHGARLARLLLRPRSQPEHPARRAPIL</sequence>
<feature type="non-terminal residue" evidence="2">
    <location>
        <position position="160"/>
    </location>
</feature>